<protein>
    <submittedName>
        <fullName evidence="3">Retinol dehydrogenase 11</fullName>
    </submittedName>
</protein>
<evidence type="ECO:0000313" key="3">
    <source>
        <dbReference type="EMBL" id="CAG6646150.1"/>
    </source>
</evidence>
<dbReference type="EMBL" id="HBUF01140452">
    <property type="protein sequence ID" value="CAG6646150.1"/>
    <property type="molecule type" value="Transcribed_RNA"/>
</dbReference>
<dbReference type="InterPro" id="IPR002347">
    <property type="entry name" value="SDR_fam"/>
</dbReference>
<dbReference type="InterPro" id="IPR036291">
    <property type="entry name" value="NAD(P)-bd_dom_sf"/>
</dbReference>
<dbReference type="PRINTS" id="PR00080">
    <property type="entry name" value="SDRFAMILY"/>
</dbReference>
<dbReference type="PRINTS" id="PR00081">
    <property type="entry name" value="GDHRDH"/>
</dbReference>
<dbReference type="AlphaFoldDB" id="A0A8D8R857"/>
<sequence>MALLALRCRYWNVEIIKSFAPANNVFLMRGASILCAARGPLPLFRNRRGSTFRVQNMFFFSNRCISDAFRLDNKTVIVTGSNTGIGKVTVKELAKRGAKVIMACRSSERAQKAAEDIRMTLKDVPKSGQIVTRVLDLSSLSSVRQCAQEILDTEPSIHILINNAGIMMTPKQLSEDGYELQFATNHLGHYLFTLLLLPRMIKSAPARIINLSSLAHTWGDGSMHLDDINYDKATYSPTGAYGRSKLANILFTVELARRLEGAKVTTYAVHPGVVDTELSRHFDSIMIPGMAWLYQKIGGLFIKSPEQGAQTTLYCALDENCVEQSGLYYADCKVKEPARRAKNTEKAKDLWTHSWKLVGLNESYDPFQPN</sequence>
<dbReference type="GO" id="GO:0016491">
    <property type="term" value="F:oxidoreductase activity"/>
    <property type="evidence" value="ECO:0007669"/>
    <property type="project" value="UniProtKB-KW"/>
</dbReference>
<dbReference type="Pfam" id="PF00106">
    <property type="entry name" value="adh_short"/>
    <property type="match status" value="1"/>
</dbReference>
<dbReference type="CDD" id="cd05327">
    <property type="entry name" value="retinol-DH_like_SDR_c_like"/>
    <property type="match status" value="1"/>
</dbReference>
<accession>A0A8D8R857</accession>
<proteinExistence type="inferred from homology"/>
<dbReference type="Gene3D" id="3.40.50.720">
    <property type="entry name" value="NAD(P)-binding Rossmann-like Domain"/>
    <property type="match status" value="1"/>
</dbReference>
<dbReference type="PANTHER" id="PTHR43157">
    <property type="entry name" value="PHOSPHATIDYLINOSITOL-GLYCAN BIOSYNTHESIS CLASS F PROTEIN-RELATED"/>
    <property type="match status" value="1"/>
</dbReference>
<comment type="similarity">
    <text evidence="2">Belongs to the short-chain dehydrogenases/reductases (SDR) family.</text>
</comment>
<evidence type="ECO:0000256" key="1">
    <source>
        <dbReference type="ARBA" id="ARBA00023002"/>
    </source>
</evidence>
<keyword evidence="1" id="KW-0560">Oxidoreductase</keyword>
<reference evidence="3" key="1">
    <citation type="submission" date="2021-05" db="EMBL/GenBank/DDBJ databases">
        <authorList>
            <person name="Alioto T."/>
            <person name="Alioto T."/>
            <person name="Gomez Garrido J."/>
        </authorList>
    </citation>
    <scope>NUCLEOTIDE SEQUENCE</scope>
</reference>
<evidence type="ECO:0000256" key="2">
    <source>
        <dbReference type="RuleBase" id="RU000363"/>
    </source>
</evidence>
<dbReference type="SUPFAM" id="SSF51735">
    <property type="entry name" value="NAD(P)-binding Rossmann-fold domains"/>
    <property type="match status" value="1"/>
</dbReference>
<dbReference type="PANTHER" id="PTHR43157:SF73">
    <property type="entry name" value="WW DOMAIN-CONTAINING OXIDOREDUCTASE-LIKE PROTEIN"/>
    <property type="match status" value="1"/>
</dbReference>
<organism evidence="3">
    <name type="scientific">Cacopsylla melanoneura</name>
    <dbReference type="NCBI Taxonomy" id="428564"/>
    <lineage>
        <taxon>Eukaryota</taxon>
        <taxon>Metazoa</taxon>
        <taxon>Ecdysozoa</taxon>
        <taxon>Arthropoda</taxon>
        <taxon>Hexapoda</taxon>
        <taxon>Insecta</taxon>
        <taxon>Pterygota</taxon>
        <taxon>Neoptera</taxon>
        <taxon>Paraneoptera</taxon>
        <taxon>Hemiptera</taxon>
        <taxon>Sternorrhyncha</taxon>
        <taxon>Psylloidea</taxon>
        <taxon>Psyllidae</taxon>
        <taxon>Psyllinae</taxon>
        <taxon>Cacopsylla</taxon>
    </lineage>
</organism>
<name>A0A8D8R857_9HEMI</name>